<proteinExistence type="predicted"/>
<accession>X1P7W8</accession>
<name>X1P7W8_9ZZZZ</name>
<feature type="non-terminal residue" evidence="1">
    <location>
        <position position="34"/>
    </location>
</feature>
<dbReference type="EMBL" id="BARV01013865">
    <property type="protein sequence ID" value="GAI26999.1"/>
    <property type="molecule type" value="Genomic_DNA"/>
</dbReference>
<reference evidence="1" key="1">
    <citation type="journal article" date="2014" name="Front. Microbiol.">
        <title>High frequency of phylogenetically diverse reductive dehalogenase-homologous genes in deep subseafloor sedimentary metagenomes.</title>
        <authorList>
            <person name="Kawai M."/>
            <person name="Futagami T."/>
            <person name="Toyoda A."/>
            <person name="Takaki Y."/>
            <person name="Nishi S."/>
            <person name="Hori S."/>
            <person name="Arai W."/>
            <person name="Tsubouchi T."/>
            <person name="Morono Y."/>
            <person name="Uchiyama I."/>
            <person name="Ito T."/>
            <person name="Fujiyama A."/>
            <person name="Inagaki F."/>
            <person name="Takami H."/>
        </authorList>
    </citation>
    <scope>NUCLEOTIDE SEQUENCE</scope>
    <source>
        <strain evidence="1">Expedition CK06-06</strain>
    </source>
</reference>
<comment type="caution">
    <text evidence="1">The sequence shown here is derived from an EMBL/GenBank/DDBJ whole genome shotgun (WGS) entry which is preliminary data.</text>
</comment>
<protein>
    <submittedName>
        <fullName evidence="1">Uncharacterized protein</fullName>
    </submittedName>
</protein>
<gene>
    <name evidence="1" type="ORF">S06H3_24706</name>
</gene>
<sequence length="34" mass="3352">MAISGSNVLKYPFGVAPTAIALTATGSQAVTISN</sequence>
<organism evidence="1">
    <name type="scientific">marine sediment metagenome</name>
    <dbReference type="NCBI Taxonomy" id="412755"/>
    <lineage>
        <taxon>unclassified sequences</taxon>
        <taxon>metagenomes</taxon>
        <taxon>ecological metagenomes</taxon>
    </lineage>
</organism>
<dbReference type="AlphaFoldDB" id="X1P7W8"/>
<evidence type="ECO:0000313" key="1">
    <source>
        <dbReference type="EMBL" id="GAI26999.1"/>
    </source>
</evidence>